<dbReference type="OrthoDB" id="5457758at2"/>
<dbReference type="RefSeq" id="WP_013163494.1">
    <property type="nucleotide sequence ID" value="NC_014216.1"/>
</dbReference>
<protein>
    <recommendedName>
        <fullName evidence="3">Pancreas/duodenum homeobox protein 1</fullName>
    </recommendedName>
</protein>
<organism evidence="1 2">
    <name type="scientific">Desulfurivibrio alkaliphilus (strain DSM 19089 / UNIQEM U267 / AHT2)</name>
    <dbReference type="NCBI Taxonomy" id="589865"/>
    <lineage>
        <taxon>Bacteria</taxon>
        <taxon>Pseudomonadati</taxon>
        <taxon>Thermodesulfobacteriota</taxon>
        <taxon>Desulfobulbia</taxon>
        <taxon>Desulfobulbales</taxon>
        <taxon>Desulfobulbaceae</taxon>
        <taxon>Desulfurivibrio</taxon>
    </lineage>
</organism>
<name>D6Z341_DESAT</name>
<dbReference type="eggNOG" id="ENOG5032SN5">
    <property type="taxonomic scope" value="Bacteria"/>
</dbReference>
<reference evidence="2" key="1">
    <citation type="submission" date="2010-02" db="EMBL/GenBank/DDBJ databases">
        <title>Complete sequence of Desulfurivibrio alkaliphilus AHT2.</title>
        <authorList>
            <consortium name="US DOE Joint Genome Institute"/>
            <person name="Pitluck S."/>
            <person name="Chertkov O."/>
            <person name="Detter J.C."/>
            <person name="Han C."/>
            <person name="Tapia R."/>
            <person name="Larimer F."/>
            <person name="Land M."/>
            <person name="Hauser L."/>
            <person name="Kyrpides N."/>
            <person name="Mikhailova N."/>
            <person name="Sorokin D.Y."/>
            <person name="Muyzer G."/>
            <person name="Woyke T."/>
        </authorList>
    </citation>
    <scope>NUCLEOTIDE SEQUENCE [LARGE SCALE GENOMIC DNA]</scope>
    <source>
        <strain evidence="2">DSM 19089 / UNIQEM U267 / AHT2</strain>
    </source>
</reference>
<keyword evidence="2" id="KW-1185">Reference proteome</keyword>
<dbReference type="KEGG" id="dak:DaAHT2_1271"/>
<evidence type="ECO:0000313" key="1">
    <source>
        <dbReference type="EMBL" id="ADH85966.1"/>
    </source>
</evidence>
<dbReference type="InParanoid" id="D6Z341"/>
<gene>
    <name evidence="1" type="ordered locus">DaAHT2_1271</name>
</gene>
<dbReference type="Proteomes" id="UP000001508">
    <property type="component" value="Chromosome"/>
</dbReference>
<proteinExistence type="predicted"/>
<dbReference type="AlphaFoldDB" id="D6Z341"/>
<accession>D6Z341</accession>
<evidence type="ECO:0000313" key="2">
    <source>
        <dbReference type="Proteomes" id="UP000001508"/>
    </source>
</evidence>
<dbReference type="EMBL" id="CP001940">
    <property type="protein sequence ID" value="ADH85966.1"/>
    <property type="molecule type" value="Genomic_DNA"/>
</dbReference>
<evidence type="ECO:0008006" key="3">
    <source>
        <dbReference type="Google" id="ProtNLM"/>
    </source>
</evidence>
<sequence>MDQNHIQQLLTEEKLAELLPPGRADEFFEALLGDAAEGSYDIKLSFQHFNPEEQTLQLTLELHERPGKCLACNLTYGLPEVFSRHPIININGLVEKIDQMLGEGMSCREWRLGATRQASKSLHMIPLIIKLAPA</sequence>
<dbReference type="HOGENOM" id="CLU_1934656_0_0_7"/>